<dbReference type="EMBL" id="LR778175">
    <property type="protein sequence ID" value="CAB1276576.1"/>
    <property type="molecule type" value="Genomic_DNA"/>
</dbReference>
<dbReference type="AlphaFoldDB" id="A0A7G1QAU4"/>
<name>A0A7G1QAU4_9GAMM</name>
<protein>
    <submittedName>
        <fullName evidence="3">Transposase</fullName>
    </submittedName>
</protein>
<dbReference type="GO" id="GO:0003677">
    <property type="term" value="F:DNA binding"/>
    <property type="evidence" value="ECO:0007669"/>
    <property type="project" value="UniProtKB-KW"/>
</dbReference>
<keyword evidence="4" id="KW-1185">Reference proteome</keyword>
<reference evidence="3 4" key="1">
    <citation type="submission" date="2020-03" db="EMBL/GenBank/DDBJ databases">
        <authorList>
            <person name="Picone N."/>
        </authorList>
    </citation>
    <scope>NUCLEOTIDE SEQUENCE [LARGE SCALE GENOMIC DNA]</scope>
    <source>
        <strain evidence="3">NSCAC1</strain>
    </source>
</reference>
<dbReference type="Pfam" id="PF07282">
    <property type="entry name" value="Cas12f1-like_TNB"/>
    <property type="match status" value="1"/>
</dbReference>
<dbReference type="KEGG" id="ntg:NSCAC_1240"/>
<dbReference type="InterPro" id="IPR010095">
    <property type="entry name" value="Cas12f1-like_TNB"/>
</dbReference>
<keyword evidence="1" id="KW-0238">DNA-binding</keyword>
<evidence type="ECO:0000259" key="2">
    <source>
        <dbReference type="Pfam" id="PF07282"/>
    </source>
</evidence>
<feature type="domain" description="Cas12f1-like TNB" evidence="2">
    <location>
        <begin position="45"/>
        <end position="85"/>
    </location>
</feature>
<evidence type="ECO:0000313" key="3">
    <source>
        <dbReference type="EMBL" id="CAB1276576.1"/>
    </source>
</evidence>
<proteinExistence type="predicted"/>
<dbReference type="Proteomes" id="UP000516072">
    <property type="component" value="Chromosome"/>
</dbReference>
<gene>
    <name evidence="3" type="ORF">NSCAC_1240</name>
</gene>
<evidence type="ECO:0000256" key="1">
    <source>
        <dbReference type="ARBA" id="ARBA00023125"/>
    </source>
</evidence>
<dbReference type="RefSeq" id="WP_197743946.1">
    <property type="nucleotide sequence ID" value="NZ_LR778175.1"/>
</dbReference>
<accession>A0A7G1QAU4</accession>
<sequence length="112" mass="12085">MDNTQSATHFGKEHATLVCENQVIAIEDLNVRGIMVNRKLARAIGTGVCSECGTVSEGLPLNIREWACSDCGTKQDRDIAAAKVILQKALHTVRSTEIKACGLAHKPEPCLI</sequence>
<evidence type="ECO:0000313" key="4">
    <source>
        <dbReference type="Proteomes" id="UP000516072"/>
    </source>
</evidence>
<organism evidence="3 4">
    <name type="scientific">Candidatus Nitrosacidococcus tergens</name>
    <dbReference type="NCBI Taxonomy" id="553981"/>
    <lineage>
        <taxon>Bacteria</taxon>
        <taxon>Pseudomonadati</taxon>
        <taxon>Pseudomonadota</taxon>
        <taxon>Gammaproteobacteria</taxon>
        <taxon>Chromatiales</taxon>
        <taxon>Chromatiaceae</taxon>
        <taxon>Candidatus Nitrosacidococcus</taxon>
    </lineage>
</organism>